<feature type="region of interest" description="Disordered" evidence="1">
    <location>
        <begin position="102"/>
        <end position="125"/>
    </location>
</feature>
<evidence type="ECO:0000313" key="2">
    <source>
        <dbReference type="EMBL" id="RPD52952.1"/>
    </source>
</evidence>
<name>A0A5C2RMV1_9APHY</name>
<proteinExistence type="predicted"/>
<organism evidence="2 3">
    <name type="scientific">Lentinus tigrinus ALCF2SS1-6</name>
    <dbReference type="NCBI Taxonomy" id="1328759"/>
    <lineage>
        <taxon>Eukaryota</taxon>
        <taxon>Fungi</taxon>
        <taxon>Dikarya</taxon>
        <taxon>Basidiomycota</taxon>
        <taxon>Agaricomycotina</taxon>
        <taxon>Agaricomycetes</taxon>
        <taxon>Polyporales</taxon>
        <taxon>Polyporaceae</taxon>
        <taxon>Lentinus</taxon>
    </lineage>
</organism>
<keyword evidence="3" id="KW-1185">Reference proteome</keyword>
<dbReference type="EMBL" id="ML122334">
    <property type="protein sequence ID" value="RPD52952.1"/>
    <property type="molecule type" value="Genomic_DNA"/>
</dbReference>
<accession>A0A5C2RMV1</accession>
<evidence type="ECO:0000256" key="1">
    <source>
        <dbReference type="SAM" id="MobiDB-lite"/>
    </source>
</evidence>
<feature type="region of interest" description="Disordered" evidence="1">
    <location>
        <begin position="17"/>
        <end position="38"/>
    </location>
</feature>
<gene>
    <name evidence="2" type="ORF">L227DRAFT_426163</name>
</gene>
<dbReference type="AlphaFoldDB" id="A0A5C2RMV1"/>
<dbReference type="Proteomes" id="UP000313359">
    <property type="component" value="Unassembled WGS sequence"/>
</dbReference>
<protein>
    <submittedName>
        <fullName evidence="2">Uncharacterized protein</fullName>
    </submittedName>
</protein>
<evidence type="ECO:0000313" key="3">
    <source>
        <dbReference type="Proteomes" id="UP000313359"/>
    </source>
</evidence>
<sequence>MSLGRMRTRFKHKESSCSVLRERRSVSHRARKGDGPRKRVVARMLSAGDAKPIGGLQAWLPEYVKPQEKRISSRASDFLYRGMRRLPAAWVSIILPSRFDVGETEPRPDDLPQSLVPVHSQSVSA</sequence>
<reference evidence="2" key="1">
    <citation type="journal article" date="2018" name="Genome Biol. Evol.">
        <title>Genomics and development of Lentinus tigrinus, a white-rot wood-decaying mushroom with dimorphic fruiting bodies.</title>
        <authorList>
            <person name="Wu B."/>
            <person name="Xu Z."/>
            <person name="Knudson A."/>
            <person name="Carlson A."/>
            <person name="Chen N."/>
            <person name="Kovaka S."/>
            <person name="LaButti K."/>
            <person name="Lipzen A."/>
            <person name="Pennachio C."/>
            <person name="Riley R."/>
            <person name="Schakwitz W."/>
            <person name="Umezawa K."/>
            <person name="Ohm R.A."/>
            <person name="Grigoriev I.V."/>
            <person name="Nagy L.G."/>
            <person name="Gibbons J."/>
            <person name="Hibbett D."/>
        </authorList>
    </citation>
    <scope>NUCLEOTIDE SEQUENCE [LARGE SCALE GENOMIC DNA]</scope>
    <source>
        <strain evidence="2">ALCF2SS1-6</strain>
    </source>
</reference>